<feature type="chain" id="PRO_5031272950" description="PepSY domain-containing protein" evidence="1">
    <location>
        <begin position="35"/>
        <end position="126"/>
    </location>
</feature>
<evidence type="ECO:0000256" key="1">
    <source>
        <dbReference type="SAM" id="SignalP"/>
    </source>
</evidence>
<keyword evidence="1" id="KW-0732">Signal</keyword>
<organism evidence="3 4">
    <name type="scientific">Deinococcus metalli</name>
    <dbReference type="NCBI Taxonomy" id="1141878"/>
    <lineage>
        <taxon>Bacteria</taxon>
        <taxon>Thermotogati</taxon>
        <taxon>Deinococcota</taxon>
        <taxon>Deinococci</taxon>
        <taxon>Deinococcales</taxon>
        <taxon>Deinococcaceae</taxon>
        <taxon>Deinococcus</taxon>
    </lineage>
</organism>
<dbReference type="EMBL" id="JACHFK010000001">
    <property type="protein sequence ID" value="MBB5374604.1"/>
    <property type="molecule type" value="Genomic_DNA"/>
</dbReference>
<reference evidence="3 4" key="3">
    <citation type="submission" date="2020-08" db="EMBL/GenBank/DDBJ databases">
        <title>Genomic Encyclopedia of Type Strains, Phase IV (KMG-IV): sequencing the most valuable type-strain genomes for metagenomic binning, comparative biology and taxonomic classification.</title>
        <authorList>
            <person name="Goeker M."/>
        </authorList>
    </citation>
    <scope>NUCLEOTIDE SEQUENCE [LARGE SCALE GENOMIC DNA]</scope>
    <source>
        <strain evidence="3 4">DSM 27521</strain>
    </source>
</reference>
<sequence>MMKTTAARPWTRVSLRLAAALLAGSALLPGPGHAQTPAPDSAVSALLAGAQPGARYTLPGSVDEVCARLAKAGLTLQGLGWTVRGQTMHVYHDAARGQYLSVLDGEHTVVRVSSLSPSGSTWLWGE</sequence>
<evidence type="ECO:0008006" key="6">
    <source>
        <dbReference type="Google" id="ProtNLM"/>
    </source>
</evidence>
<comment type="caution">
    <text evidence="3">The sequence shown here is derived from an EMBL/GenBank/DDBJ whole genome shotgun (WGS) entry which is preliminary data.</text>
</comment>
<protein>
    <recommendedName>
        <fullName evidence="6">PepSY domain-containing protein</fullName>
    </recommendedName>
</protein>
<dbReference type="Proteomes" id="UP000539473">
    <property type="component" value="Unassembled WGS sequence"/>
</dbReference>
<gene>
    <name evidence="2" type="ORF">GCM10017781_09930</name>
    <name evidence="3" type="ORF">HNQ07_000048</name>
</gene>
<feature type="signal peptide" evidence="1">
    <location>
        <begin position="1"/>
        <end position="34"/>
    </location>
</feature>
<reference evidence="5" key="2">
    <citation type="journal article" date="2019" name="Int. J. Syst. Evol. Microbiol.">
        <title>The Global Catalogue of Microorganisms (GCM) 10K type strain sequencing project: providing services to taxonomists for standard genome sequencing and annotation.</title>
        <authorList>
            <consortium name="The Broad Institute Genomics Platform"/>
            <consortium name="The Broad Institute Genome Sequencing Center for Infectious Disease"/>
            <person name="Wu L."/>
            <person name="Ma J."/>
        </authorList>
    </citation>
    <scope>NUCLEOTIDE SEQUENCE [LARGE SCALE GENOMIC DNA]</scope>
    <source>
        <strain evidence="5">CGMCC 1.18437</strain>
    </source>
</reference>
<evidence type="ECO:0000313" key="3">
    <source>
        <dbReference type="EMBL" id="MBB5374604.1"/>
    </source>
</evidence>
<evidence type="ECO:0000313" key="5">
    <source>
        <dbReference type="Proteomes" id="UP000619376"/>
    </source>
</evidence>
<dbReference type="Proteomes" id="UP000619376">
    <property type="component" value="Unassembled WGS sequence"/>
</dbReference>
<keyword evidence="5" id="KW-1185">Reference proteome</keyword>
<proteinExistence type="predicted"/>
<dbReference type="EMBL" id="BNAJ01000001">
    <property type="protein sequence ID" value="GHF35084.1"/>
    <property type="molecule type" value="Genomic_DNA"/>
</dbReference>
<name>A0A7W8KAC9_9DEIO</name>
<reference evidence="2" key="1">
    <citation type="journal article" date="2014" name="Int. J. Syst. Evol. Microbiol.">
        <title>Complete genome of a new Firmicutes species belonging to the dominant human colonic microbiota ('Ruminococcus bicirculans') reveals two chromosomes and a selective capacity to utilize plant glucans.</title>
        <authorList>
            <consortium name="NISC Comparative Sequencing Program"/>
            <person name="Wegmann U."/>
            <person name="Louis P."/>
            <person name="Goesmann A."/>
            <person name="Henrissat B."/>
            <person name="Duncan S.H."/>
            <person name="Flint H.J."/>
        </authorList>
    </citation>
    <scope>NUCLEOTIDE SEQUENCE</scope>
    <source>
        <strain evidence="2">CGMCC 1.18437</strain>
    </source>
</reference>
<accession>A0A7W8KAC9</accession>
<reference evidence="2" key="4">
    <citation type="submission" date="2024-05" db="EMBL/GenBank/DDBJ databases">
        <authorList>
            <person name="Sun Q."/>
            <person name="Zhou Y."/>
        </authorList>
    </citation>
    <scope>NUCLEOTIDE SEQUENCE</scope>
    <source>
        <strain evidence="2">CGMCC 1.18437</strain>
    </source>
</reference>
<evidence type="ECO:0000313" key="2">
    <source>
        <dbReference type="EMBL" id="GHF35084.1"/>
    </source>
</evidence>
<dbReference type="AlphaFoldDB" id="A0A7W8KAC9"/>
<dbReference type="RefSeq" id="WP_184108703.1">
    <property type="nucleotide sequence ID" value="NZ_BNAJ01000001.1"/>
</dbReference>
<evidence type="ECO:0000313" key="4">
    <source>
        <dbReference type="Proteomes" id="UP000539473"/>
    </source>
</evidence>